<evidence type="ECO:0000313" key="3">
    <source>
        <dbReference type="Proteomes" id="UP000186110"/>
    </source>
</evidence>
<dbReference type="Proteomes" id="UP000186110">
    <property type="component" value="Chromosome"/>
</dbReference>
<keyword evidence="1" id="KW-0472">Membrane</keyword>
<sequence>MLHPLFHLIATQPQLLGDHAQAYGELISTELATQAAVLKRRTLYGALALCFLGVAIVLAGVALMLWATLVPAPAQTTVWVLILVPAVPAALALACYLLARSGGTEEDAAFAELRRQLQADMALLRGMGT</sequence>
<dbReference type="KEGG" id="rsb:RS694_10870"/>
<feature type="transmembrane region" description="Helical" evidence="1">
    <location>
        <begin position="78"/>
        <end position="99"/>
    </location>
</feature>
<evidence type="ECO:0000256" key="1">
    <source>
        <dbReference type="SAM" id="Phobius"/>
    </source>
</evidence>
<protein>
    <recommendedName>
        <fullName evidence="4">Phage holin family protein</fullName>
    </recommendedName>
</protein>
<accession>A0A1P8KAE8</accession>
<feature type="transmembrane region" description="Helical" evidence="1">
    <location>
        <begin position="43"/>
        <end position="66"/>
    </location>
</feature>
<dbReference type="EMBL" id="CP019239">
    <property type="protein sequence ID" value="APW42984.1"/>
    <property type="molecule type" value="Genomic_DNA"/>
</dbReference>
<dbReference type="eggNOG" id="ENOG50338G8">
    <property type="taxonomic scope" value="Bacteria"/>
</dbReference>
<evidence type="ECO:0008006" key="4">
    <source>
        <dbReference type="Google" id="ProtNLM"/>
    </source>
</evidence>
<dbReference type="STRING" id="1484693.RS694_10870"/>
<organism evidence="2 3">
    <name type="scientific">Rhodoferax saidenbachensis</name>
    <dbReference type="NCBI Taxonomy" id="1484693"/>
    <lineage>
        <taxon>Bacteria</taxon>
        <taxon>Pseudomonadati</taxon>
        <taxon>Pseudomonadota</taxon>
        <taxon>Betaproteobacteria</taxon>
        <taxon>Burkholderiales</taxon>
        <taxon>Comamonadaceae</taxon>
        <taxon>Rhodoferax</taxon>
    </lineage>
</organism>
<dbReference type="RefSeq" id="WP_051392166.1">
    <property type="nucleotide sequence ID" value="NZ_CP019239.1"/>
</dbReference>
<gene>
    <name evidence="2" type="ORF">RS694_10870</name>
</gene>
<evidence type="ECO:0000313" key="2">
    <source>
        <dbReference type="EMBL" id="APW42984.1"/>
    </source>
</evidence>
<reference evidence="2 3" key="1">
    <citation type="submission" date="2017-01" db="EMBL/GenBank/DDBJ databases">
        <authorList>
            <person name="Mah S.A."/>
            <person name="Swanson W.J."/>
            <person name="Moy G.W."/>
            <person name="Vacquier V.D."/>
        </authorList>
    </citation>
    <scope>NUCLEOTIDE SEQUENCE [LARGE SCALE GENOMIC DNA]</scope>
    <source>
        <strain evidence="2 3">DSM 22694</strain>
    </source>
</reference>
<keyword evidence="3" id="KW-1185">Reference proteome</keyword>
<keyword evidence="1" id="KW-1133">Transmembrane helix</keyword>
<proteinExistence type="predicted"/>
<dbReference type="AlphaFoldDB" id="A0A1P8KAE8"/>
<keyword evidence="1" id="KW-0812">Transmembrane</keyword>
<name>A0A1P8KAE8_9BURK</name>